<keyword evidence="3" id="KW-1185">Reference proteome</keyword>
<proteinExistence type="predicted"/>
<comment type="caution">
    <text evidence="2">The sequence shown here is derived from an EMBL/GenBank/DDBJ whole genome shotgun (WGS) entry which is preliminary data.</text>
</comment>
<sequence length="496" mass="53218">MNRKDSQNLRFTSWPSSIKPTHSILSPYTLPYFIAMESQNPQTSETLDSNPTTPSPANLVHKVKSNLVFQSKWAELNGAMGDLGTYIPIVLALTLAKDLNLGTTLIFTGVYNMVTGVIYGVPMPVQPMKSIAAVAISDGLDFNIPEIMAAGICTGAILLVLGATGLMQLVYKLIPLSVVRGIQLSQGLAFAMTAVKYIRKVQDFSKSKSKENRHWVGLDGLILAIVCACFIIVINGAGEERNERETGNVDDEERNMRSKRIKKTMANIPSAFIVFLLGVVLAFIRKPAVVKDIKFGPSSMEVVQFTSHAWKQGFIKGTIPQLPLSILNSVIAVCKLSSDLFPGKEFSATSVSITVGLMNLVGCWFGAMPCCHGAGGLAGQYKFGGRSGGCVAILGAAKMALGLVLGTSLVRILDWFPVGILGVLLLFAGIELAMTCRDMNSKGECFVMLICTAVSLVGSSAALGFVCGMVVHVLLKLRNYSSRDQSGCTVFINGTR</sequence>
<feature type="transmembrane region" description="Helical" evidence="1">
    <location>
        <begin position="446"/>
        <end position="475"/>
    </location>
</feature>
<keyword evidence="1" id="KW-0812">Transmembrane</keyword>
<feature type="transmembrane region" description="Helical" evidence="1">
    <location>
        <begin position="99"/>
        <end position="121"/>
    </location>
</feature>
<evidence type="ECO:0000256" key="1">
    <source>
        <dbReference type="SAM" id="Phobius"/>
    </source>
</evidence>
<accession>A0A8J6CX17</accession>
<dbReference type="EMBL" id="JAHUZN010000007">
    <property type="protein sequence ID" value="KAG8487719.1"/>
    <property type="molecule type" value="Genomic_DNA"/>
</dbReference>
<feature type="transmembrane region" description="Helical" evidence="1">
    <location>
        <begin position="178"/>
        <end position="195"/>
    </location>
</feature>
<dbReference type="PANTHER" id="PTHR31970">
    <property type="match status" value="1"/>
</dbReference>
<feature type="transmembrane region" description="Helical" evidence="1">
    <location>
        <begin position="415"/>
        <end position="434"/>
    </location>
</feature>
<evidence type="ECO:0008006" key="4">
    <source>
        <dbReference type="Google" id="ProtNLM"/>
    </source>
</evidence>
<feature type="transmembrane region" description="Helical" evidence="1">
    <location>
        <begin position="215"/>
        <end position="234"/>
    </location>
</feature>
<reference evidence="2 3" key="1">
    <citation type="journal article" date="2021" name="bioRxiv">
        <title>The Gossypium anomalum genome as a resource for cotton improvement and evolutionary analysis of hybrid incompatibility.</title>
        <authorList>
            <person name="Grover C.E."/>
            <person name="Yuan D."/>
            <person name="Arick M.A."/>
            <person name="Miller E.R."/>
            <person name="Hu G."/>
            <person name="Peterson D.G."/>
            <person name="Wendel J.F."/>
            <person name="Udall J.A."/>
        </authorList>
    </citation>
    <scope>NUCLEOTIDE SEQUENCE [LARGE SCALE GENOMIC DNA]</scope>
    <source>
        <strain evidence="2">JFW-Udall</strain>
        <tissue evidence="2">Leaf</tissue>
    </source>
</reference>
<name>A0A8J6CX17_9ROSI</name>
<organism evidence="2 3">
    <name type="scientific">Gossypium anomalum</name>
    <dbReference type="NCBI Taxonomy" id="47600"/>
    <lineage>
        <taxon>Eukaryota</taxon>
        <taxon>Viridiplantae</taxon>
        <taxon>Streptophyta</taxon>
        <taxon>Embryophyta</taxon>
        <taxon>Tracheophyta</taxon>
        <taxon>Spermatophyta</taxon>
        <taxon>Magnoliopsida</taxon>
        <taxon>eudicotyledons</taxon>
        <taxon>Gunneridae</taxon>
        <taxon>Pentapetalae</taxon>
        <taxon>rosids</taxon>
        <taxon>malvids</taxon>
        <taxon>Malvales</taxon>
        <taxon>Malvaceae</taxon>
        <taxon>Malvoideae</taxon>
        <taxon>Gossypium</taxon>
    </lineage>
</organism>
<dbReference type="Proteomes" id="UP000701853">
    <property type="component" value="Chromosome 7"/>
</dbReference>
<dbReference type="Pfam" id="PF16983">
    <property type="entry name" value="MFS_MOT1"/>
    <property type="match status" value="2"/>
</dbReference>
<dbReference type="InterPro" id="IPR031563">
    <property type="entry name" value="MOT1/MOT2"/>
</dbReference>
<gene>
    <name evidence="2" type="ORF">CXB51_018351</name>
</gene>
<feature type="transmembrane region" description="Helical" evidence="1">
    <location>
        <begin position="147"/>
        <end position="171"/>
    </location>
</feature>
<dbReference type="GO" id="GO:0015098">
    <property type="term" value="F:molybdate ion transmembrane transporter activity"/>
    <property type="evidence" value="ECO:0007669"/>
    <property type="project" value="InterPro"/>
</dbReference>
<dbReference type="AlphaFoldDB" id="A0A8J6CX17"/>
<keyword evidence="1" id="KW-0472">Membrane</keyword>
<feature type="transmembrane region" description="Helical" evidence="1">
    <location>
        <begin position="264"/>
        <end position="284"/>
    </location>
</feature>
<feature type="transmembrane region" description="Helical" evidence="1">
    <location>
        <begin position="388"/>
        <end position="409"/>
    </location>
</feature>
<keyword evidence="1" id="KW-1133">Transmembrane helix</keyword>
<dbReference type="PANTHER" id="PTHR31970:SF0">
    <property type="entry name" value="MOLYBDATE TRANSPORTER 1"/>
    <property type="match status" value="1"/>
</dbReference>
<dbReference type="OrthoDB" id="5402974at2759"/>
<feature type="transmembrane region" description="Helical" evidence="1">
    <location>
        <begin position="346"/>
        <end position="367"/>
    </location>
</feature>
<evidence type="ECO:0000313" key="2">
    <source>
        <dbReference type="EMBL" id="KAG8487719.1"/>
    </source>
</evidence>
<evidence type="ECO:0000313" key="3">
    <source>
        <dbReference type="Proteomes" id="UP000701853"/>
    </source>
</evidence>
<protein>
    <recommendedName>
        <fullName evidence="4">Molybdate transporter 1-like</fullName>
    </recommendedName>
</protein>